<proteinExistence type="predicted"/>
<sequence>MMENGSLRKSWGKIRQGSFLRRLVMVALILSLGSGCREPSDRPTETVLLPGEIAGMIRHAVQTPTADWGLRPHGVGIGFVWPEHRSIPPLQRPQTEEITLAPGQPFAPYLVLSAAEPITVLVTMILDYRQVPFELNGKYGLLHLIPLTPGGDIELPMRVDVPGEGLHDLIAIAFLDPLNFSTDWAYRLSMDQRLVGRRARIRVGHKLHPARWLPPPIPGASVPPWVNLSLKVALVRPPRGPWDHPSRPGSQLTVVQGKAGRSLPLAVWASNLKGEKGADYAMLFFWNYRQIPFRGEEVIVARLEPDTEIILEGEIQLPAIPGIYQMQVVYVFDPYRSIRNKEVRAPFVFGSPRIAIQVADP</sequence>
<evidence type="ECO:0000313" key="1">
    <source>
        <dbReference type="EMBL" id="SNB61201.1"/>
    </source>
</evidence>
<dbReference type="AlphaFoldDB" id="A0A212QPK1"/>
<evidence type="ECO:0000313" key="2">
    <source>
        <dbReference type="Proteomes" id="UP000197025"/>
    </source>
</evidence>
<dbReference type="InParanoid" id="A0A212QPK1"/>
<protein>
    <submittedName>
        <fullName evidence="1">Uncharacterized protein</fullName>
    </submittedName>
</protein>
<name>A0A212QPK1_9CHLR</name>
<reference evidence="2" key="1">
    <citation type="submission" date="2017-06" db="EMBL/GenBank/DDBJ databases">
        <authorList>
            <person name="Varghese N."/>
            <person name="Submissions S."/>
        </authorList>
    </citation>
    <scope>NUCLEOTIDE SEQUENCE [LARGE SCALE GENOMIC DNA]</scope>
    <source>
        <strain evidence="2">JAD2</strain>
    </source>
</reference>
<gene>
    <name evidence="1" type="ORF">SAMN02746019_00026940</name>
</gene>
<keyword evidence="2" id="KW-1185">Reference proteome</keyword>
<accession>A0A212QPK1</accession>
<organism evidence="1 2">
    <name type="scientific">Thermoflexus hugenholtzii JAD2</name>
    <dbReference type="NCBI Taxonomy" id="877466"/>
    <lineage>
        <taxon>Bacteria</taxon>
        <taxon>Bacillati</taxon>
        <taxon>Chloroflexota</taxon>
        <taxon>Thermoflexia</taxon>
        <taxon>Thermoflexales</taxon>
        <taxon>Thermoflexaceae</taxon>
        <taxon>Thermoflexus</taxon>
    </lineage>
</organism>
<dbReference type="Proteomes" id="UP000197025">
    <property type="component" value="Unassembled WGS sequence"/>
</dbReference>
<dbReference type="EMBL" id="FYEK01000012">
    <property type="protein sequence ID" value="SNB61201.1"/>
    <property type="molecule type" value="Genomic_DNA"/>
</dbReference>